<keyword evidence="3" id="KW-1185">Reference proteome</keyword>
<dbReference type="AlphaFoldDB" id="A0A8H5FXE7"/>
<evidence type="ECO:0000313" key="2">
    <source>
        <dbReference type="EMBL" id="KAF5353290.1"/>
    </source>
</evidence>
<feature type="transmembrane region" description="Helical" evidence="1">
    <location>
        <begin position="12"/>
        <end position="33"/>
    </location>
</feature>
<feature type="transmembrane region" description="Helical" evidence="1">
    <location>
        <begin position="53"/>
        <end position="71"/>
    </location>
</feature>
<proteinExistence type="predicted"/>
<evidence type="ECO:0000313" key="3">
    <source>
        <dbReference type="Proteomes" id="UP000559027"/>
    </source>
</evidence>
<comment type="caution">
    <text evidence="2">The sequence shown here is derived from an EMBL/GenBank/DDBJ whole genome shotgun (WGS) entry which is preliminary data.</text>
</comment>
<organism evidence="2 3">
    <name type="scientific">Leucocoprinus leucothites</name>
    <dbReference type="NCBI Taxonomy" id="201217"/>
    <lineage>
        <taxon>Eukaryota</taxon>
        <taxon>Fungi</taxon>
        <taxon>Dikarya</taxon>
        <taxon>Basidiomycota</taxon>
        <taxon>Agaricomycotina</taxon>
        <taxon>Agaricomycetes</taxon>
        <taxon>Agaricomycetidae</taxon>
        <taxon>Agaricales</taxon>
        <taxon>Agaricineae</taxon>
        <taxon>Agaricaceae</taxon>
        <taxon>Leucocoprinus</taxon>
    </lineage>
</organism>
<sequence>MAPKLSFEIPPVRLGLYAILTLFSLILFCLTATRLHYTNTNLNFYESYAAELIFTGLVTMIWCIFVILAMFKRFEFRFITTFLGEIVVLVILWFFWVVGAGIASTSWAGIDNCQQFEACRVLSALLAFAWLSWITLTALLIVTVLFSVANHALQQPLHGRWDPRISAYSA</sequence>
<dbReference type="EMBL" id="JAACJO010000010">
    <property type="protein sequence ID" value="KAF5353290.1"/>
    <property type="molecule type" value="Genomic_DNA"/>
</dbReference>
<protein>
    <recommendedName>
        <fullName evidence="4">MARVEL domain-containing protein</fullName>
    </recommendedName>
</protein>
<feature type="transmembrane region" description="Helical" evidence="1">
    <location>
        <begin position="78"/>
        <end position="102"/>
    </location>
</feature>
<keyword evidence="1" id="KW-0472">Membrane</keyword>
<name>A0A8H5FXE7_9AGAR</name>
<reference evidence="2 3" key="1">
    <citation type="journal article" date="2020" name="ISME J.">
        <title>Uncovering the hidden diversity of litter-decomposition mechanisms in mushroom-forming fungi.</title>
        <authorList>
            <person name="Floudas D."/>
            <person name="Bentzer J."/>
            <person name="Ahren D."/>
            <person name="Johansson T."/>
            <person name="Persson P."/>
            <person name="Tunlid A."/>
        </authorList>
    </citation>
    <scope>NUCLEOTIDE SEQUENCE [LARGE SCALE GENOMIC DNA]</scope>
    <source>
        <strain evidence="2 3">CBS 146.42</strain>
    </source>
</reference>
<evidence type="ECO:0008006" key="4">
    <source>
        <dbReference type="Google" id="ProtNLM"/>
    </source>
</evidence>
<accession>A0A8H5FXE7</accession>
<keyword evidence="1" id="KW-1133">Transmembrane helix</keyword>
<feature type="transmembrane region" description="Helical" evidence="1">
    <location>
        <begin position="122"/>
        <end position="148"/>
    </location>
</feature>
<keyword evidence="1" id="KW-0812">Transmembrane</keyword>
<gene>
    <name evidence="2" type="ORF">D9756_007967</name>
</gene>
<dbReference type="OrthoDB" id="2501127at2759"/>
<dbReference type="Proteomes" id="UP000559027">
    <property type="component" value="Unassembled WGS sequence"/>
</dbReference>
<evidence type="ECO:0000256" key="1">
    <source>
        <dbReference type="SAM" id="Phobius"/>
    </source>
</evidence>